<proteinExistence type="predicted"/>
<dbReference type="EC" id="1.1.1.116" evidence="4"/>
<dbReference type="SUPFAM" id="SSF52507">
    <property type="entry name" value="Homo-oligomeric flavin-containing Cys decarboxylases, HFCD"/>
    <property type="match status" value="1"/>
</dbReference>
<organism evidence="4 5">
    <name type="scientific">Malassezia japonica</name>
    <dbReference type="NCBI Taxonomy" id="223818"/>
    <lineage>
        <taxon>Eukaryota</taxon>
        <taxon>Fungi</taxon>
        <taxon>Dikarya</taxon>
        <taxon>Basidiomycota</taxon>
        <taxon>Ustilaginomycotina</taxon>
        <taxon>Malasseziomycetes</taxon>
        <taxon>Malasseziales</taxon>
        <taxon>Malasseziaceae</taxon>
        <taxon>Malassezia</taxon>
    </lineage>
</organism>
<dbReference type="AlphaFoldDB" id="A0AAF0F0Z8"/>
<evidence type="ECO:0000259" key="3">
    <source>
        <dbReference type="Pfam" id="PF02441"/>
    </source>
</evidence>
<reference evidence="4" key="1">
    <citation type="submission" date="2023-03" db="EMBL/GenBank/DDBJ databases">
        <title>Mating type loci evolution in Malassezia.</title>
        <authorList>
            <person name="Coelho M.A."/>
        </authorList>
    </citation>
    <scope>NUCLEOTIDE SEQUENCE</scope>
    <source>
        <strain evidence="4">CBS 9431</strain>
    </source>
</reference>
<gene>
    <name evidence="4" type="ORF">MJAP1_003769</name>
</gene>
<dbReference type="Pfam" id="PF00248">
    <property type="entry name" value="Aldo_ket_red"/>
    <property type="match status" value="1"/>
</dbReference>
<keyword evidence="4" id="KW-0560">Oxidoreductase</keyword>
<evidence type="ECO:0000313" key="5">
    <source>
        <dbReference type="Proteomes" id="UP001217754"/>
    </source>
</evidence>
<dbReference type="Proteomes" id="UP001217754">
    <property type="component" value="Chromosome 7"/>
</dbReference>
<dbReference type="Gene3D" id="3.20.20.100">
    <property type="entry name" value="NADP-dependent oxidoreductase domain"/>
    <property type="match status" value="1"/>
</dbReference>
<keyword evidence="5" id="KW-1185">Reference proteome</keyword>
<evidence type="ECO:0000259" key="2">
    <source>
        <dbReference type="Pfam" id="PF00248"/>
    </source>
</evidence>
<dbReference type="GO" id="GO:0070485">
    <property type="term" value="P:dehydro-D-arabinono-1,4-lactone biosynthetic process"/>
    <property type="evidence" value="ECO:0007669"/>
    <property type="project" value="TreeGrafter"/>
</dbReference>
<feature type="domain" description="Flavoprotein" evidence="3">
    <location>
        <begin position="455"/>
        <end position="661"/>
    </location>
</feature>
<dbReference type="InterPro" id="IPR036551">
    <property type="entry name" value="Flavin_trans-like"/>
</dbReference>
<dbReference type="InterPro" id="IPR020471">
    <property type="entry name" value="AKR"/>
</dbReference>
<dbReference type="Pfam" id="PF02441">
    <property type="entry name" value="Flavoprotein"/>
    <property type="match status" value="1"/>
</dbReference>
<feature type="region of interest" description="Disordered" evidence="1">
    <location>
        <begin position="1"/>
        <end position="34"/>
    </location>
</feature>
<dbReference type="SUPFAM" id="SSF51430">
    <property type="entry name" value="NAD(P)-linked oxidoreductase"/>
    <property type="match status" value="1"/>
</dbReference>
<feature type="domain" description="NADP-dependent oxidoreductase" evidence="2">
    <location>
        <begin position="57"/>
        <end position="277"/>
    </location>
</feature>
<evidence type="ECO:0000256" key="1">
    <source>
        <dbReference type="SAM" id="MobiDB-lite"/>
    </source>
</evidence>
<dbReference type="InterPro" id="IPR023210">
    <property type="entry name" value="NADP_OxRdtase_dom"/>
</dbReference>
<dbReference type="InterPro" id="IPR003382">
    <property type="entry name" value="Flavoprotein"/>
</dbReference>
<protein>
    <submittedName>
        <fullName evidence="4">D-arabinose 1-dehydrogenase (NAD(+))</fullName>
        <ecNumber evidence="4">1.1.1.116</ecNumber>
    </submittedName>
</protein>
<dbReference type="GO" id="GO:0005829">
    <property type="term" value="C:cytosol"/>
    <property type="evidence" value="ECO:0007669"/>
    <property type="project" value="TreeGrafter"/>
</dbReference>
<dbReference type="GeneID" id="85227420"/>
<dbReference type="Gene3D" id="3.40.50.1950">
    <property type="entry name" value="Flavin prenyltransferase-like"/>
    <property type="match status" value="1"/>
</dbReference>
<dbReference type="RefSeq" id="XP_060123677.1">
    <property type="nucleotide sequence ID" value="XM_060267694.1"/>
</dbReference>
<dbReference type="GO" id="GO:0047816">
    <property type="term" value="F:D-arabinose 1-dehydrogenase (NAD+) activity"/>
    <property type="evidence" value="ECO:0007669"/>
    <property type="project" value="UniProtKB-EC"/>
</dbReference>
<dbReference type="EMBL" id="CP119964">
    <property type="protein sequence ID" value="WFD40780.1"/>
    <property type="molecule type" value="Genomic_DNA"/>
</dbReference>
<dbReference type="PANTHER" id="PTHR42686">
    <property type="entry name" value="GH17980P-RELATED"/>
    <property type="match status" value="1"/>
</dbReference>
<dbReference type="InterPro" id="IPR036812">
    <property type="entry name" value="NAD(P)_OxRdtase_dom_sf"/>
</dbReference>
<evidence type="ECO:0000313" key="4">
    <source>
        <dbReference type="EMBL" id="WFD40780.1"/>
    </source>
</evidence>
<dbReference type="PANTHER" id="PTHR42686:SF1">
    <property type="entry name" value="GH17980P-RELATED"/>
    <property type="match status" value="1"/>
</dbReference>
<sequence>MPIPPKEYPPLESVGALEPLENLPDAKPRGGKAPWSITTDLTDLRTQASPLWFGGGVFGQGMYNDDALVKSNSAVRALRLAFRYGINTLDTSPYYYPSELVLGRALRMLAPEYPRSSYFLITKCGRYGPARSQFDYSAETVTKSVHGSLERLGTTYVDAALLHDAEFVSDQPRIALLPEGTALAAQAVGAPCKAKDERTKDEALEALGLAPHDGGRIRGDGDRRILEGVRALFALKDQGKVRNVGISGYPLGELLRISRLVACNEPYRPLDVILNYSNHTLHADLLPLWRPLFEACPWTAAPDGAKWQAPMLVNASPFSMGLFSDRGPPGWHPASDKLLEAVRLAHSRAQHAAGVTDVAPVTPDNVLGFTALLNGLRGAAGEPRLPTLLGMSTVEEVHMAIEAYRALAAGLGRDAHLLAKETLETYETLYHQLASFEGMVHQTLQGAGVQNLCWPGSVASVKVPLMAARLLEYENVHVHIVASRDALHFVDVAEIARLGPDGASYTVHDLAASNKAAERIAAGEDVTQPPAPRLRLWTDAEEWGAWKALGDPVLHIELRRWADIVLIAPCSANTLAKLAHGLCDNIVTSFLRALSPSTPTLLFPAMNTLMYMHPHTEKQLAIARDELNYEVYGPIEKRLACGDLGTGAMFEWADIVALVVERFELRASS</sequence>
<name>A0AAF0F0Z8_9BASI</name>
<accession>A0AAF0F0Z8</accession>